<feature type="non-terminal residue" evidence="1">
    <location>
        <position position="1"/>
    </location>
</feature>
<organism evidence="1 2">
    <name type="scientific">Linnemannia gamsii</name>
    <dbReference type="NCBI Taxonomy" id="64522"/>
    <lineage>
        <taxon>Eukaryota</taxon>
        <taxon>Fungi</taxon>
        <taxon>Fungi incertae sedis</taxon>
        <taxon>Mucoromycota</taxon>
        <taxon>Mortierellomycotina</taxon>
        <taxon>Mortierellomycetes</taxon>
        <taxon>Mortierellales</taxon>
        <taxon>Mortierellaceae</taxon>
        <taxon>Linnemannia</taxon>
    </lineage>
</organism>
<proteinExistence type="predicted"/>
<evidence type="ECO:0000313" key="2">
    <source>
        <dbReference type="Proteomes" id="UP000823405"/>
    </source>
</evidence>
<keyword evidence="2" id="KW-1185">Reference proteome</keyword>
<gene>
    <name evidence="1" type="ORF">BGZ97_011073</name>
</gene>
<dbReference type="EMBL" id="JAAAIN010006025">
    <property type="protein sequence ID" value="KAG0272145.1"/>
    <property type="molecule type" value="Genomic_DNA"/>
</dbReference>
<reference evidence="1" key="1">
    <citation type="journal article" date="2020" name="Fungal Divers.">
        <title>Resolving the Mortierellaceae phylogeny through synthesis of multi-gene phylogenetics and phylogenomics.</title>
        <authorList>
            <person name="Vandepol N."/>
            <person name="Liber J."/>
            <person name="Desiro A."/>
            <person name="Na H."/>
            <person name="Kennedy M."/>
            <person name="Barry K."/>
            <person name="Grigoriev I.V."/>
            <person name="Miller A.N."/>
            <person name="O'Donnell K."/>
            <person name="Stajich J.E."/>
            <person name="Bonito G."/>
        </authorList>
    </citation>
    <scope>NUCLEOTIDE SEQUENCE</scope>
    <source>
        <strain evidence="1">NVP60</strain>
    </source>
</reference>
<dbReference type="AlphaFoldDB" id="A0A9P6QJZ4"/>
<protein>
    <submittedName>
        <fullName evidence="1">Uncharacterized protein</fullName>
    </submittedName>
</protein>
<comment type="caution">
    <text evidence="1">The sequence shown here is derived from an EMBL/GenBank/DDBJ whole genome shotgun (WGS) entry which is preliminary data.</text>
</comment>
<feature type="non-terminal residue" evidence="1">
    <location>
        <position position="55"/>
    </location>
</feature>
<name>A0A9P6QJZ4_9FUNG</name>
<sequence length="55" mass="6264">GLISGYKSRLDIYPYLDLVVAVQANVSNASLTEHLSHFILDELLDLARTQDWLFE</sequence>
<accession>A0A9P6QJZ4</accession>
<dbReference type="Proteomes" id="UP000823405">
    <property type="component" value="Unassembled WGS sequence"/>
</dbReference>
<evidence type="ECO:0000313" key="1">
    <source>
        <dbReference type="EMBL" id="KAG0272145.1"/>
    </source>
</evidence>